<evidence type="ECO:0000259" key="3">
    <source>
        <dbReference type="PROSITE" id="PS50067"/>
    </source>
</evidence>
<dbReference type="STRING" id="49012.A0A0F7S616"/>
<dbReference type="GO" id="GO:0003777">
    <property type="term" value="F:microtubule motor activity"/>
    <property type="evidence" value="ECO:0007669"/>
    <property type="project" value="InterPro"/>
</dbReference>
<feature type="compositionally biased region" description="Low complexity" evidence="2">
    <location>
        <begin position="50"/>
        <end position="64"/>
    </location>
</feature>
<evidence type="ECO:0000256" key="2">
    <source>
        <dbReference type="SAM" id="MobiDB-lite"/>
    </source>
</evidence>
<dbReference type="GO" id="GO:0007018">
    <property type="term" value="P:microtubule-based movement"/>
    <property type="evidence" value="ECO:0007669"/>
    <property type="project" value="InterPro"/>
</dbReference>
<reference evidence="5" key="1">
    <citation type="submission" date="2014-06" db="EMBL/GenBank/DDBJ databases">
        <authorList>
            <person name="Berkman P.J."/>
        </authorList>
    </citation>
    <scope>NUCLEOTIDE SEQUENCE [LARGE SCALE GENOMIC DNA]</scope>
</reference>
<sequence>MSSSSSLRRQPSSSNLTRPIQPRSRAPSVAPPVSSTAAARRLTVNNASQSNAPSRSASLASNSNDADRKRNDAGESNIQVVVRVRGQAPHEPKRTQPGILTTSGPRCQQIDVAIEPPPVSSSSVMASSSNLVQESSTRQKSYHFDQVFGPEADQGM</sequence>
<dbReference type="GO" id="GO:0008017">
    <property type="term" value="F:microtubule binding"/>
    <property type="evidence" value="ECO:0007669"/>
    <property type="project" value="InterPro"/>
</dbReference>
<feature type="compositionally biased region" description="Low complexity" evidence="2">
    <location>
        <begin position="1"/>
        <end position="14"/>
    </location>
</feature>
<feature type="domain" description="Kinesin motor" evidence="3">
    <location>
        <begin position="77"/>
        <end position="156"/>
    </location>
</feature>
<dbReference type="EMBL" id="CCFA01002388">
    <property type="protein sequence ID" value="CDW97806.1"/>
    <property type="molecule type" value="Genomic_DNA"/>
</dbReference>
<comment type="similarity">
    <text evidence="1">Belongs to the TRAFAC class myosin-kinesin ATPase superfamily. Kinesin family.</text>
</comment>
<proteinExistence type="inferred from homology"/>
<evidence type="ECO:0000313" key="4">
    <source>
        <dbReference type="EMBL" id="CDW97806.1"/>
    </source>
</evidence>
<keyword evidence="5" id="KW-1185">Reference proteome</keyword>
<name>A0A0F7S616_9BASI</name>
<dbReference type="InterPro" id="IPR001752">
    <property type="entry name" value="Kinesin_motor_dom"/>
</dbReference>
<comment type="caution">
    <text evidence="1">Lacks conserved residue(s) required for the propagation of feature annotation.</text>
</comment>
<dbReference type="GO" id="GO:0005524">
    <property type="term" value="F:ATP binding"/>
    <property type="evidence" value="ECO:0007669"/>
    <property type="project" value="InterPro"/>
</dbReference>
<dbReference type="PROSITE" id="PS50067">
    <property type="entry name" value="KINESIN_MOTOR_2"/>
    <property type="match status" value="1"/>
</dbReference>
<evidence type="ECO:0000313" key="5">
    <source>
        <dbReference type="Proteomes" id="UP000242770"/>
    </source>
</evidence>
<dbReference type="Proteomes" id="UP000242770">
    <property type="component" value="Unassembled WGS sequence"/>
</dbReference>
<feature type="compositionally biased region" description="Low complexity" evidence="2">
    <location>
        <begin position="22"/>
        <end position="41"/>
    </location>
</feature>
<feature type="region of interest" description="Disordered" evidence="2">
    <location>
        <begin position="1"/>
        <end position="156"/>
    </location>
</feature>
<dbReference type="InterPro" id="IPR036961">
    <property type="entry name" value="Kinesin_motor_dom_sf"/>
</dbReference>
<protein>
    <recommendedName>
        <fullName evidence="3">Kinesin motor domain-containing protein</fullName>
    </recommendedName>
</protein>
<accession>A0A0F7S616</accession>
<dbReference type="AlphaFoldDB" id="A0A0F7S616"/>
<gene>
    <name evidence="4" type="primary">SSCI40390.1</name>
</gene>
<feature type="non-terminal residue" evidence="4">
    <location>
        <position position="156"/>
    </location>
</feature>
<organism evidence="4 5">
    <name type="scientific">Sporisorium scitamineum</name>
    <dbReference type="NCBI Taxonomy" id="49012"/>
    <lineage>
        <taxon>Eukaryota</taxon>
        <taxon>Fungi</taxon>
        <taxon>Dikarya</taxon>
        <taxon>Basidiomycota</taxon>
        <taxon>Ustilaginomycotina</taxon>
        <taxon>Ustilaginomycetes</taxon>
        <taxon>Ustilaginales</taxon>
        <taxon>Ustilaginaceae</taxon>
        <taxon>Sporisorium</taxon>
    </lineage>
</organism>
<feature type="compositionally biased region" description="Polar residues" evidence="2">
    <location>
        <begin position="130"/>
        <end position="139"/>
    </location>
</feature>
<feature type="compositionally biased region" description="Low complexity" evidence="2">
    <location>
        <begin position="120"/>
        <end position="129"/>
    </location>
</feature>
<dbReference type="Gene3D" id="3.40.850.10">
    <property type="entry name" value="Kinesin motor domain"/>
    <property type="match status" value="1"/>
</dbReference>
<evidence type="ECO:0000256" key="1">
    <source>
        <dbReference type="PROSITE-ProRule" id="PRU00283"/>
    </source>
</evidence>